<dbReference type="Proteomes" id="UP000054270">
    <property type="component" value="Unassembled WGS sequence"/>
</dbReference>
<dbReference type="EMBL" id="KN817630">
    <property type="protein sequence ID" value="KJA15974.1"/>
    <property type="molecule type" value="Genomic_DNA"/>
</dbReference>
<name>A0A0D2NA19_HYPSF</name>
<reference evidence="3" key="1">
    <citation type="submission" date="2014-04" db="EMBL/GenBank/DDBJ databases">
        <title>Evolutionary Origins and Diversification of the Mycorrhizal Mutualists.</title>
        <authorList>
            <consortium name="DOE Joint Genome Institute"/>
            <consortium name="Mycorrhizal Genomics Consortium"/>
            <person name="Kohler A."/>
            <person name="Kuo A."/>
            <person name="Nagy L.G."/>
            <person name="Floudas D."/>
            <person name="Copeland A."/>
            <person name="Barry K.W."/>
            <person name="Cichocki N."/>
            <person name="Veneault-Fourrey C."/>
            <person name="LaButti K."/>
            <person name="Lindquist E.A."/>
            <person name="Lipzen A."/>
            <person name="Lundell T."/>
            <person name="Morin E."/>
            <person name="Murat C."/>
            <person name="Riley R."/>
            <person name="Ohm R."/>
            <person name="Sun H."/>
            <person name="Tunlid A."/>
            <person name="Henrissat B."/>
            <person name="Grigoriev I.V."/>
            <person name="Hibbett D.S."/>
            <person name="Martin F."/>
        </authorList>
    </citation>
    <scope>NUCLEOTIDE SEQUENCE [LARGE SCALE GENOMIC DNA]</scope>
    <source>
        <strain evidence="3">FD-334 SS-4</strain>
    </source>
</reference>
<feature type="region of interest" description="Disordered" evidence="1">
    <location>
        <begin position="1"/>
        <end position="21"/>
    </location>
</feature>
<accession>A0A0D2NA19</accession>
<keyword evidence="3" id="KW-1185">Reference proteome</keyword>
<protein>
    <submittedName>
        <fullName evidence="2">Uncharacterized protein</fullName>
    </submittedName>
</protein>
<evidence type="ECO:0000313" key="3">
    <source>
        <dbReference type="Proteomes" id="UP000054270"/>
    </source>
</evidence>
<sequence>MNEADALAERHSTSRTRRNTPALAISPVALAVDAEHVEPTVREASPASVVPPHTPSPSELHILPPYPATPTPGASLATAATISVDETCRNALFFALGRLMQRDAQCTALTCDHATSQAYQSLSPPKSPRTLQPQGMFMLPSVLGDKNIPSICATPPALPSQMFSKPEYIFCAVSGRFAPFSADRMRPIATGDLASLRLNPA</sequence>
<dbReference type="AlphaFoldDB" id="A0A0D2NA19"/>
<gene>
    <name evidence="2" type="ORF">HYPSUDRAFT_207389</name>
</gene>
<evidence type="ECO:0000256" key="1">
    <source>
        <dbReference type="SAM" id="MobiDB-lite"/>
    </source>
</evidence>
<evidence type="ECO:0000313" key="2">
    <source>
        <dbReference type="EMBL" id="KJA15974.1"/>
    </source>
</evidence>
<proteinExistence type="predicted"/>
<organism evidence="2 3">
    <name type="scientific">Hypholoma sublateritium (strain FD-334 SS-4)</name>
    <dbReference type="NCBI Taxonomy" id="945553"/>
    <lineage>
        <taxon>Eukaryota</taxon>
        <taxon>Fungi</taxon>
        <taxon>Dikarya</taxon>
        <taxon>Basidiomycota</taxon>
        <taxon>Agaricomycotina</taxon>
        <taxon>Agaricomycetes</taxon>
        <taxon>Agaricomycetidae</taxon>
        <taxon>Agaricales</taxon>
        <taxon>Agaricineae</taxon>
        <taxon>Strophariaceae</taxon>
        <taxon>Hypholoma</taxon>
    </lineage>
</organism>